<accession>A0AAV7P022</accession>
<sequence>MLASLGHGRGIIRHLGARCLGSGPGRWASTQRTPERDRQLGGRTARSPGCQAASQYRPVSAGGRGERRASYFTGNSRGRHSHREGSTESEAGGWIPGTSVFTAALVAYCYSKANQSKGDYLTLHADIIPLAIPPAYPRPALYVSEIGLLVVYAELLSFPDACVAGEASHLFFP</sequence>
<evidence type="ECO:0000256" key="1">
    <source>
        <dbReference type="SAM" id="MobiDB-lite"/>
    </source>
</evidence>
<protein>
    <submittedName>
        <fullName evidence="2">Uncharacterized protein</fullName>
    </submittedName>
</protein>
<dbReference type="Proteomes" id="UP001066276">
    <property type="component" value="Chromosome 8"/>
</dbReference>
<reference evidence="2" key="1">
    <citation type="journal article" date="2022" name="bioRxiv">
        <title>Sequencing and chromosome-scale assembly of the giantPleurodeles waltlgenome.</title>
        <authorList>
            <person name="Brown T."/>
            <person name="Elewa A."/>
            <person name="Iarovenko S."/>
            <person name="Subramanian E."/>
            <person name="Araus A.J."/>
            <person name="Petzold A."/>
            <person name="Susuki M."/>
            <person name="Suzuki K.-i.T."/>
            <person name="Hayashi T."/>
            <person name="Toyoda A."/>
            <person name="Oliveira C."/>
            <person name="Osipova E."/>
            <person name="Leigh N.D."/>
            <person name="Simon A."/>
            <person name="Yun M.H."/>
        </authorList>
    </citation>
    <scope>NUCLEOTIDE SEQUENCE</scope>
    <source>
        <strain evidence="2">20211129_DDA</strain>
        <tissue evidence="2">Liver</tissue>
    </source>
</reference>
<organism evidence="2 3">
    <name type="scientific">Pleurodeles waltl</name>
    <name type="common">Iberian ribbed newt</name>
    <dbReference type="NCBI Taxonomy" id="8319"/>
    <lineage>
        <taxon>Eukaryota</taxon>
        <taxon>Metazoa</taxon>
        <taxon>Chordata</taxon>
        <taxon>Craniata</taxon>
        <taxon>Vertebrata</taxon>
        <taxon>Euteleostomi</taxon>
        <taxon>Amphibia</taxon>
        <taxon>Batrachia</taxon>
        <taxon>Caudata</taxon>
        <taxon>Salamandroidea</taxon>
        <taxon>Salamandridae</taxon>
        <taxon>Pleurodelinae</taxon>
        <taxon>Pleurodeles</taxon>
    </lineage>
</organism>
<proteinExistence type="predicted"/>
<keyword evidence="3" id="KW-1185">Reference proteome</keyword>
<name>A0AAV7P022_PLEWA</name>
<comment type="caution">
    <text evidence="2">The sequence shown here is derived from an EMBL/GenBank/DDBJ whole genome shotgun (WGS) entry which is preliminary data.</text>
</comment>
<dbReference type="AlphaFoldDB" id="A0AAV7P022"/>
<feature type="region of interest" description="Disordered" evidence="1">
    <location>
        <begin position="23"/>
        <end position="91"/>
    </location>
</feature>
<gene>
    <name evidence="2" type="ORF">NDU88_008692</name>
</gene>
<dbReference type="EMBL" id="JANPWB010000012">
    <property type="protein sequence ID" value="KAJ1120527.1"/>
    <property type="molecule type" value="Genomic_DNA"/>
</dbReference>
<evidence type="ECO:0000313" key="2">
    <source>
        <dbReference type="EMBL" id="KAJ1120527.1"/>
    </source>
</evidence>
<evidence type="ECO:0000313" key="3">
    <source>
        <dbReference type="Proteomes" id="UP001066276"/>
    </source>
</evidence>